<dbReference type="InterPro" id="IPR023170">
    <property type="entry name" value="HhH_base_excis_C"/>
</dbReference>
<dbReference type="GO" id="GO:0032993">
    <property type="term" value="C:protein-DNA complex"/>
    <property type="evidence" value="ECO:0007669"/>
    <property type="project" value="TreeGrafter"/>
</dbReference>
<accession>A0A509E824</accession>
<dbReference type="Pfam" id="PF06029">
    <property type="entry name" value="AlkA_N"/>
    <property type="match status" value="1"/>
</dbReference>
<dbReference type="SMART" id="SM01009">
    <property type="entry name" value="AlkA_N"/>
    <property type="match status" value="1"/>
</dbReference>
<dbReference type="GO" id="GO:0043916">
    <property type="term" value="F:DNA-7-methylguanine glycosylase activity"/>
    <property type="evidence" value="ECO:0007669"/>
    <property type="project" value="TreeGrafter"/>
</dbReference>
<evidence type="ECO:0000259" key="6">
    <source>
        <dbReference type="SMART" id="SM01009"/>
    </source>
</evidence>
<proteinExistence type="predicted"/>
<evidence type="ECO:0000259" key="5">
    <source>
        <dbReference type="SMART" id="SM00478"/>
    </source>
</evidence>
<dbReference type="EC" id="3.2.2.21" evidence="2"/>
<evidence type="ECO:0000256" key="1">
    <source>
        <dbReference type="ARBA" id="ARBA00000086"/>
    </source>
</evidence>
<dbReference type="AlphaFoldDB" id="A0A509E824"/>
<feature type="domain" description="DNA-3-methyladenine glycosylase AlkA N-terminal" evidence="6">
    <location>
        <begin position="8"/>
        <end position="131"/>
    </location>
</feature>
<keyword evidence="4" id="KW-0234">DNA repair</keyword>
<dbReference type="SUPFAM" id="SSF55945">
    <property type="entry name" value="TATA-box binding protein-like"/>
    <property type="match status" value="1"/>
</dbReference>
<keyword evidence="8" id="KW-1185">Reference proteome</keyword>
<dbReference type="Gene3D" id="1.10.340.30">
    <property type="entry name" value="Hypothetical protein, domain 2"/>
    <property type="match status" value="1"/>
</dbReference>
<dbReference type="InterPro" id="IPR010316">
    <property type="entry name" value="AlkA_N"/>
</dbReference>
<dbReference type="GO" id="GO:0006285">
    <property type="term" value="P:base-excision repair, AP site formation"/>
    <property type="evidence" value="ECO:0007669"/>
    <property type="project" value="TreeGrafter"/>
</dbReference>
<dbReference type="InterPro" id="IPR051912">
    <property type="entry name" value="Alkylbase_DNA_Glycosylase/TA"/>
</dbReference>
<protein>
    <recommendedName>
        <fullName evidence="2">DNA-3-methyladenine glycosylase II</fullName>
        <ecNumber evidence="2">3.2.2.21</ecNumber>
    </recommendedName>
</protein>
<gene>
    <name evidence="7" type="primary">alkA</name>
    <name evidence="7" type="ORF">MET9862_00964</name>
</gene>
<keyword evidence="3" id="KW-0227">DNA damage</keyword>
<dbReference type="Proteomes" id="UP000410984">
    <property type="component" value="Unassembled WGS sequence"/>
</dbReference>
<dbReference type="GO" id="GO:0032131">
    <property type="term" value="F:alkylated DNA binding"/>
    <property type="evidence" value="ECO:0007669"/>
    <property type="project" value="TreeGrafter"/>
</dbReference>
<reference evidence="7 8" key="1">
    <citation type="submission" date="2019-06" db="EMBL/GenBank/DDBJ databases">
        <authorList>
            <person name="Rodrigo-Torres L."/>
            <person name="Arahal R. D."/>
            <person name="Lucena T."/>
        </authorList>
    </citation>
    <scope>NUCLEOTIDE SEQUENCE [LARGE SCALE GENOMIC DNA]</scope>
    <source>
        <strain evidence="7 8">SB0023/3</strain>
    </source>
</reference>
<evidence type="ECO:0000313" key="8">
    <source>
        <dbReference type="Proteomes" id="UP000410984"/>
    </source>
</evidence>
<dbReference type="SUPFAM" id="SSF48150">
    <property type="entry name" value="DNA-glycosylase"/>
    <property type="match status" value="1"/>
</dbReference>
<evidence type="ECO:0000256" key="3">
    <source>
        <dbReference type="ARBA" id="ARBA00022763"/>
    </source>
</evidence>
<dbReference type="PANTHER" id="PTHR43003:SF13">
    <property type="entry name" value="DNA-3-METHYLADENINE GLYCOSYLASE 2"/>
    <property type="match status" value="1"/>
</dbReference>
<feature type="domain" description="HhH-GPD" evidence="5">
    <location>
        <begin position="141"/>
        <end position="301"/>
    </location>
</feature>
<dbReference type="GO" id="GO:0005737">
    <property type="term" value="C:cytoplasm"/>
    <property type="evidence" value="ECO:0007669"/>
    <property type="project" value="TreeGrafter"/>
</dbReference>
<evidence type="ECO:0000256" key="4">
    <source>
        <dbReference type="ARBA" id="ARBA00023204"/>
    </source>
</evidence>
<dbReference type="InterPro" id="IPR003265">
    <property type="entry name" value="HhH-GPD_domain"/>
</dbReference>
<dbReference type="PANTHER" id="PTHR43003">
    <property type="entry name" value="DNA-3-METHYLADENINE GLYCOSYLASE"/>
    <property type="match status" value="1"/>
</dbReference>
<dbReference type="EMBL" id="CABFPH010000008">
    <property type="protein sequence ID" value="VUD70397.1"/>
    <property type="molecule type" value="Genomic_DNA"/>
</dbReference>
<sequence>MHPDRMTTLHLAYTPPLDWAWLCAYLAARAIPGVESVRGGRYARTIRAGRDVGILSVEPGSGAALVVRLEACSSPAVGGPPSPAIDLGARVSALFDLAADPAAIEAALSADPFMAGLVAARPGLRVPGAWDGFELGVRAILGQQVSVAAATRLAGRLVAAFGTPLADAAPESGLTHSFPGPEVLVEADVALALYMPRARGAAIRALAAAALAEPDLFAPGAGLEASVSRLKRLRGIGDWTAQYIAMRALREPDAMPTGDIGLLRALEDAAGRPTARVLEARSGLWRPWRAYAVMHLWASDTGPA</sequence>
<dbReference type="Gene3D" id="1.10.1670.10">
    <property type="entry name" value="Helix-hairpin-Helix base-excision DNA repair enzymes (C-terminal)"/>
    <property type="match status" value="1"/>
</dbReference>
<dbReference type="GO" id="GO:0006307">
    <property type="term" value="P:DNA alkylation repair"/>
    <property type="evidence" value="ECO:0007669"/>
    <property type="project" value="TreeGrafter"/>
</dbReference>
<dbReference type="GO" id="GO:0008725">
    <property type="term" value="F:DNA-3-methyladenine glycosylase activity"/>
    <property type="evidence" value="ECO:0007669"/>
    <property type="project" value="TreeGrafter"/>
</dbReference>
<evidence type="ECO:0000313" key="7">
    <source>
        <dbReference type="EMBL" id="VUD70397.1"/>
    </source>
</evidence>
<organism evidence="7 8">
    <name type="scientific">Methylobacterium symbioticum</name>
    <dbReference type="NCBI Taxonomy" id="2584084"/>
    <lineage>
        <taxon>Bacteria</taxon>
        <taxon>Pseudomonadati</taxon>
        <taxon>Pseudomonadota</taxon>
        <taxon>Alphaproteobacteria</taxon>
        <taxon>Hyphomicrobiales</taxon>
        <taxon>Methylobacteriaceae</taxon>
        <taxon>Methylobacterium</taxon>
    </lineage>
</organism>
<name>A0A509E824_9HYPH</name>
<dbReference type="InterPro" id="IPR037046">
    <property type="entry name" value="AlkA_N_sf"/>
</dbReference>
<dbReference type="InterPro" id="IPR011257">
    <property type="entry name" value="DNA_glycosylase"/>
</dbReference>
<dbReference type="Gene3D" id="3.30.310.20">
    <property type="entry name" value="DNA-3-methyladenine glycosylase AlkA, N-terminal domain"/>
    <property type="match status" value="1"/>
</dbReference>
<comment type="catalytic activity">
    <reaction evidence="1">
        <text>Hydrolysis of alkylated DNA, releasing 3-methyladenine, 3-methylguanine, 7-methylguanine and 7-methyladenine.</text>
        <dbReference type="EC" id="3.2.2.21"/>
    </reaction>
</comment>
<dbReference type="SMART" id="SM00478">
    <property type="entry name" value="ENDO3c"/>
    <property type="match status" value="1"/>
</dbReference>
<evidence type="ECO:0000256" key="2">
    <source>
        <dbReference type="ARBA" id="ARBA00012000"/>
    </source>
</evidence>